<dbReference type="RefSeq" id="WP_110300936.1">
    <property type="nucleotide sequence ID" value="NZ_FMYT01000003.1"/>
</dbReference>
<dbReference type="InterPro" id="IPR028098">
    <property type="entry name" value="Glyco_trans_4-like_N"/>
</dbReference>
<dbReference type="Proteomes" id="UP000247389">
    <property type="component" value="Unassembled WGS sequence"/>
</dbReference>
<evidence type="ECO:0000259" key="1">
    <source>
        <dbReference type="Pfam" id="PF00534"/>
    </source>
</evidence>
<protein>
    <submittedName>
        <fullName evidence="3">Glycosyltransferase involved in cell wall biosynthesis</fullName>
    </submittedName>
    <submittedName>
        <fullName evidence="4">Glycosyltransferase involved in cell wall bisynthesis</fullName>
    </submittedName>
</protein>
<feature type="domain" description="Glycosyl transferase family 1" evidence="1">
    <location>
        <begin position="184"/>
        <end position="339"/>
    </location>
</feature>
<dbReference type="GO" id="GO:0016757">
    <property type="term" value="F:glycosyltransferase activity"/>
    <property type="evidence" value="ECO:0007669"/>
    <property type="project" value="InterPro"/>
</dbReference>
<keyword evidence="4" id="KW-0808">Transferase</keyword>
<dbReference type="Gene3D" id="3.40.50.2000">
    <property type="entry name" value="Glycogen Phosphorylase B"/>
    <property type="match status" value="2"/>
</dbReference>
<name>A0A1G6JHH0_9FIRM</name>
<dbReference type="Pfam" id="PF13439">
    <property type="entry name" value="Glyco_transf_4"/>
    <property type="match status" value="1"/>
</dbReference>
<dbReference type="EMBL" id="QICM01000013">
    <property type="protein sequence ID" value="PXV65610.1"/>
    <property type="molecule type" value="Genomic_DNA"/>
</dbReference>
<dbReference type="PANTHER" id="PTHR12526:SF630">
    <property type="entry name" value="GLYCOSYLTRANSFERASE"/>
    <property type="match status" value="1"/>
</dbReference>
<evidence type="ECO:0000313" key="4">
    <source>
        <dbReference type="EMBL" id="SDC17376.1"/>
    </source>
</evidence>
<reference evidence="3 5" key="2">
    <citation type="submission" date="2018-04" db="EMBL/GenBank/DDBJ databases">
        <title>Subsurface microbial communities from deep shales in Ohio and West Virginia, USA.</title>
        <authorList>
            <person name="Wrighton K."/>
        </authorList>
    </citation>
    <scope>NUCLEOTIDE SEQUENCE [LARGE SCALE GENOMIC DNA]</scope>
    <source>
        <strain evidence="3 5">MSL28</strain>
    </source>
</reference>
<reference evidence="4 6" key="1">
    <citation type="submission" date="2016-10" db="EMBL/GenBank/DDBJ databases">
        <authorList>
            <person name="Varghese N."/>
            <person name="Submissions S."/>
        </authorList>
    </citation>
    <scope>NUCLEOTIDE SEQUENCE [LARGE SCALE GENOMIC DNA]</scope>
    <source>
        <strain evidence="4 6">WG10</strain>
    </source>
</reference>
<accession>A0A1G6JHH0</accession>
<dbReference type="AlphaFoldDB" id="A0A1G6JHH0"/>
<dbReference type="EMBL" id="FMYT01000003">
    <property type="protein sequence ID" value="SDC17376.1"/>
    <property type="molecule type" value="Genomic_DNA"/>
</dbReference>
<dbReference type="Pfam" id="PF00534">
    <property type="entry name" value="Glycos_transf_1"/>
    <property type="match status" value="1"/>
</dbReference>
<dbReference type="SUPFAM" id="SSF53756">
    <property type="entry name" value="UDP-Glycosyltransferase/glycogen phosphorylase"/>
    <property type="match status" value="1"/>
</dbReference>
<evidence type="ECO:0000313" key="5">
    <source>
        <dbReference type="Proteomes" id="UP000247389"/>
    </source>
</evidence>
<organism evidence="4 6">
    <name type="scientific">Halanaerobium congolense</name>
    <dbReference type="NCBI Taxonomy" id="54121"/>
    <lineage>
        <taxon>Bacteria</taxon>
        <taxon>Bacillati</taxon>
        <taxon>Bacillota</taxon>
        <taxon>Clostridia</taxon>
        <taxon>Halanaerobiales</taxon>
        <taxon>Halanaerobiaceae</taxon>
        <taxon>Halanaerobium</taxon>
    </lineage>
</organism>
<feature type="domain" description="Glycosyltransferase subfamily 4-like N-terminal" evidence="2">
    <location>
        <begin position="15"/>
        <end position="172"/>
    </location>
</feature>
<evidence type="ECO:0000313" key="3">
    <source>
        <dbReference type="EMBL" id="PXV65610.1"/>
    </source>
</evidence>
<dbReference type="InterPro" id="IPR001296">
    <property type="entry name" value="Glyco_trans_1"/>
</dbReference>
<evidence type="ECO:0000313" key="6">
    <source>
        <dbReference type="Proteomes" id="UP000324896"/>
    </source>
</evidence>
<evidence type="ECO:0000259" key="2">
    <source>
        <dbReference type="Pfam" id="PF13439"/>
    </source>
</evidence>
<dbReference type="PANTHER" id="PTHR12526">
    <property type="entry name" value="GLYCOSYLTRANSFERASE"/>
    <property type="match status" value="1"/>
</dbReference>
<proteinExistence type="predicted"/>
<gene>
    <name evidence="3" type="ORF">C8C78_11356</name>
    <name evidence="4" type="ORF">SAMN04488597_10310</name>
</gene>
<dbReference type="Proteomes" id="UP000324896">
    <property type="component" value="Unassembled WGS sequence"/>
</dbReference>
<sequence length="367" mass="41807">MNNVAFLNNSGENDWGGVENWIFKIAKALNKKGHKIFIISREESKLYKKAKKIGLNTKNIARISSAAFINPFQILSLSKYFKKNDIDTLFFCSSPTFKLGTIAANLADVEHIIYRRGSAKPISNKFYNKFLLNKISYFIANSEATKTKSLKYFSDFSDKKVKLIYNGVNLDKYKNVSIKKNIYSEFKIDKNKLLLVNIGRLSKQKGQKYLIKAVDKLRNSFDKFNLLLVGTGPKESELKNLVVELSLEKYVKFIGFRTDIPEILSQADFMVHTALWEGCPWVVLESLAAGLPVLATDSSSLPEIIEEGKNGYLAKDKNVESIADKMLMMCQQANLKKLSKGARETAERRFSFTRVVNETEKCFYKKK</sequence>